<dbReference type="EMBL" id="VBAN01000433">
    <property type="protein sequence ID" value="TMI78275.1"/>
    <property type="molecule type" value="Genomic_DNA"/>
</dbReference>
<dbReference type="AlphaFoldDB" id="A0A537J451"/>
<evidence type="ECO:0000313" key="1">
    <source>
        <dbReference type="EMBL" id="TMI78275.1"/>
    </source>
</evidence>
<dbReference type="Gene3D" id="1.10.1220.10">
    <property type="entry name" value="Met repressor-like"/>
    <property type="match status" value="1"/>
</dbReference>
<accession>A0A537J451</accession>
<organism evidence="1 2">
    <name type="scientific">Candidatus Segetimicrobium genomatis</name>
    <dbReference type="NCBI Taxonomy" id="2569760"/>
    <lineage>
        <taxon>Bacteria</taxon>
        <taxon>Bacillati</taxon>
        <taxon>Candidatus Sysuimicrobiota</taxon>
        <taxon>Candidatus Sysuimicrobiia</taxon>
        <taxon>Candidatus Sysuimicrobiales</taxon>
        <taxon>Candidatus Segetimicrobiaceae</taxon>
        <taxon>Candidatus Segetimicrobium</taxon>
    </lineage>
</organism>
<protein>
    <recommendedName>
        <fullName evidence="3">Ribbon-helix-helix protein, CopG family</fullName>
    </recommendedName>
</protein>
<name>A0A537J451_9BACT</name>
<dbReference type="InterPro" id="IPR013321">
    <property type="entry name" value="Arc_rbn_hlx_hlx"/>
</dbReference>
<sequence length="81" mass="9523">MKKIAISLPDRQANAIERMRRQQRIPRSRVIQNAIARYLAEEGYLDDARRYEQGYRKRPERQEAKAFAHAAVGVLAIEERK</sequence>
<evidence type="ECO:0008006" key="3">
    <source>
        <dbReference type="Google" id="ProtNLM"/>
    </source>
</evidence>
<dbReference type="GO" id="GO:0006355">
    <property type="term" value="P:regulation of DNA-templated transcription"/>
    <property type="evidence" value="ECO:0007669"/>
    <property type="project" value="InterPro"/>
</dbReference>
<evidence type="ECO:0000313" key="2">
    <source>
        <dbReference type="Proteomes" id="UP000318093"/>
    </source>
</evidence>
<proteinExistence type="predicted"/>
<reference evidence="1 2" key="1">
    <citation type="journal article" date="2019" name="Nat. Microbiol.">
        <title>Mediterranean grassland soil C-N compound turnover is dependent on rainfall and depth, and is mediated by genomically divergent microorganisms.</title>
        <authorList>
            <person name="Diamond S."/>
            <person name="Andeer P.F."/>
            <person name="Li Z."/>
            <person name="Crits-Christoph A."/>
            <person name="Burstein D."/>
            <person name="Anantharaman K."/>
            <person name="Lane K.R."/>
            <person name="Thomas B.C."/>
            <person name="Pan C."/>
            <person name="Northen T.R."/>
            <person name="Banfield J.F."/>
        </authorList>
    </citation>
    <scope>NUCLEOTIDE SEQUENCE [LARGE SCALE GENOMIC DNA]</scope>
    <source>
        <strain evidence="1">NP_6</strain>
    </source>
</reference>
<dbReference type="SUPFAM" id="SSF47598">
    <property type="entry name" value="Ribbon-helix-helix"/>
    <property type="match status" value="1"/>
</dbReference>
<dbReference type="Proteomes" id="UP000318093">
    <property type="component" value="Unassembled WGS sequence"/>
</dbReference>
<dbReference type="InterPro" id="IPR010985">
    <property type="entry name" value="Ribbon_hlx_hlx"/>
</dbReference>
<gene>
    <name evidence="1" type="ORF">E6H03_12380</name>
</gene>
<comment type="caution">
    <text evidence="1">The sequence shown here is derived from an EMBL/GenBank/DDBJ whole genome shotgun (WGS) entry which is preliminary data.</text>
</comment>